<dbReference type="SUPFAM" id="SSF54593">
    <property type="entry name" value="Glyoxalase/Bleomycin resistance protein/Dihydroxybiphenyl dioxygenase"/>
    <property type="match status" value="1"/>
</dbReference>
<dbReference type="CDD" id="cd06587">
    <property type="entry name" value="VOC"/>
    <property type="match status" value="1"/>
</dbReference>
<dbReference type="InterPro" id="IPR029068">
    <property type="entry name" value="Glyas_Bleomycin-R_OHBP_Dase"/>
</dbReference>
<dbReference type="Proteomes" id="UP001557465">
    <property type="component" value="Unassembled WGS sequence"/>
</dbReference>
<feature type="domain" description="VOC" evidence="1">
    <location>
        <begin position="4"/>
        <end position="126"/>
    </location>
</feature>
<dbReference type="InterPro" id="IPR037523">
    <property type="entry name" value="VOC_core"/>
</dbReference>
<evidence type="ECO:0000313" key="2">
    <source>
        <dbReference type="EMBL" id="MEX1663577.1"/>
    </source>
</evidence>
<evidence type="ECO:0000313" key="3">
    <source>
        <dbReference type="Proteomes" id="UP001557465"/>
    </source>
</evidence>
<dbReference type="InterPro" id="IPR058998">
    <property type="entry name" value="YycE-like_N"/>
</dbReference>
<sequence length="129" mass="14741">MTIAKLRIARPTDDIEALKPFYIDGLCLKVLAKFSDHSGFDGLMVGDPELPYHFEFTKNSEHLAGRAPTKDNLIVFYLPDTREWKQAVQRMQDVGFAPVTSFNPYWDILGRTFEDPDGYRVVLQNASWG</sequence>
<dbReference type="RefSeq" id="WP_368393088.1">
    <property type="nucleotide sequence ID" value="NZ_JBFRYC010000019.1"/>
</dbReference>
<dbReference type="Gene3D" id="3.10.180.10">
    <property type="entry name" value="2,3-Dihydroxybiphenyl 1,2-Dioxygenase, domain 1"/>
    <property type="match status" value="1"/>
</dbReference>
<gene>
    <name evidence="2" type="ORF">AB4874_18465</name>
</gene>
<comment type="caution">
    <text evidence="2">The sequence shown here is derived from an EMBL/GenBank/DDBJ whole genome shotgun (WGS) entry which is preliminary data.</text>
</comment>
<dbReference type="EMBL" id="JBFRYC010000019">
    <property type="protein sequence ID" value="MEX1663577.1"/>
    <property type="molecule type" value="Genomic_DNA"/>
</dbReference>
<evidence type="ECO:0000259" key="1">
    <source>
        <dbReference type="PROSITE" id="PS51819"/>
    </source>
</evidence>
<keyword evidence="3" id="KW-1185">Reference proteome</keyword>
<reference evidence="2 3" key="1">
    <citation type="journal article" date="2011" name="Int. J. Syst. Evol. Microbiol.">
        <title>Zhongshania antarctica gen. nov., sp. nov. and Zhongshania guokunii sp. nov., gammaproteobacteria respectively isolated from coastal attached (fast) ice and surface seawater of the Antarctic.</title>
        <authorList>
            <person name="Li H.J."/>
            <person name="Zhang X.Y."/>
            <person name="Chen C.X."/>
            <person name="Zhang Y.J."/>
            <person name="Gao Z.M."/>
            <person name="Yu Y."/>
            <person name="Chen X.L."/>
            <person name="Chen B."/>
            <person name="Zhang Y.Z."/>
        </authorList>
    </citation>
    <scope>NUCLEOTIDE SEQUENCE [LARGE SCALE GENOMIC DNA]</scope>
    <source>
        <strain evidence="2 3">15-R06ZXC-3</strain>
    </source>
</reference>
<proteinExistence type="predicted"/>
<dbReference type="Pfam" id="PF22659">
    <property type="entry name" value="YycE-like_C"/>
    <property type="match status" value="1"/>
</dbReference>
<accession>A0ABV3TPS8</accession>
<dbReference type="InterPro" id="IPR058997">
    <property type="entry name" value="YycE-like_C"/>
</dbReference>
<name>A0ABV3TPS8_9RHOB</name>
<dbReference type="Pfam" id="PF22658">
    <property type="entry name" value="YycE-like_N"/>
    <property type="match status" value="1"/>
</dbReference>
<dbReference type="PROSITE" id="PS51819">
    <property type="entry name" value="VOC"/>
    <property type="match status" value="1"/>
</dbReference>
<protein>
    <submittedName>
        <fullName evidence="2">VOC family protein</fullName>
    </submittedName>
</protein>
<organism evidence="2 3">
    <name type="scientific">Thioclava arctica</name>
    <dbReference type="NCBI Taxonomy" id="3238301"/>
    <lineage>
        <taxon>Bacteria</taxon>
        <taxon>Pseudomonadati</taxon>
        <taxon>Pseudomonadota</taxon>
        <taxon>Alphaproteobacteria</taxon>
        <taxon>Rhodobacterales</taxon>
        <taxon>Paracoccaceae</taxon>
        <taxon>Thioclava</taxon>
    </lineage>
</organism>